<evidence type="ECO:0000256" key="11">
    <source>
        <dbReference type="ARBA" id="ARBA00048628"/>
    </source>
</evidence>
<comment type="pathway">
    <text evidence="10">Amino-acid biosynthesis; L-methionine biosynthesis via de novo pathway.</text>
</comment>
<protein>
    <recommendedName>
        <fullName evidence="12">Methylenetetrahydrofolate reductase</fullName>
        <ecNumber evidence="12">1.5.1.54</ecNumber>
    </recommendedName>
</protein>
<accession>A0A2S6MXM3</accession>
<sequence>MDTSLDTASPTLQRWLTGPRFSGLPMRNADLPAPKLSFEFFPPRTEALEQQLWACIKRLEPLAPRFVSVTYGAGGSTQARTHAIVSRIARETGLVPAAHLTCVGATRVDVDAVARRYWEAGIRHIVALRGDPPPGSAYEPHPGGYPYAVDLVAGLKMVADFEISVAAYPEVHPAASSPMADLENLKRKLDAGATRAITQYFFETSTYLRFLDLCLAAGITAPIVPGIMPVSNFAQAVKFSDMCGASVPAWMGRLFEGTDDDPETRRMVGMVIAAEQVRLLQANGVDEFHFYTLNRPDLTYAIAHVLGVRARVAA</sequence>
<dbReference type="InterPro" id="IPR004620">
    <property type="entry name" value="MTHF_reductase_bac"/>
</dbReference>
<evidence type="ECO:0000313" key="13">
    <source>
        <dbReference type="EMBL" id="PPQ27110.1"/>
    </source>
</evidence>
<dbReference type="OrthoDB" id="9812555at2"/>
<comment type="pathway">
    <text evidence="2 12">One-carbon metabolism; tetrahydrofolate interconversion.</text>
</comment>
<comment type="catalytic activity">
    <reaction evidence="11">
        <text>(6S)-5-methyl-5,6,7,8-tetrahydrofolate + NAD(+) = (6R)-5,10-methylene-5,6,7,8-tetrahydrofolate + NADH + H(+)</text>
        <dbReference type="Rhea" id="RHEA:19821"/>
        <dbReference type="ChEBI" id="CHEBI:15378"/>
        <dbReference type="ChEBI" id="CHEBI:15636"/>
        <dbReference type="ChEBI" id="CHEBI:18608"/>
        <dbReference type="ChEBI" id="CHEBI:57540"/>
        <dbReference type="ChEBI" id="CHEBI:57945"/>
        <dbReference type="EC" id="1.5.1.54"/>
    </reaction>
    <physiologicalReaction direction="right-to-left" evidence="11">
        <dbReference type="Rhea" id="RHEA:19823"/>
    </physiologicalReaction>
</comment>
<evidence type="ECO:0000256" key="8">
    <source>
        <dbReference type="ARBA" id="ARBA00023027"/>
    </source>
</evidence>
<keyword evidence="14" id="KW-1185">Reference proteome</keyword>
<dbReference type="GO" id="GO:0071949">
    <property type="term" value="F:FAD binding"/>
    <property type="evidence" value="ECO:0007669"/>
    <property type="project" value="TreeGrafter"/>
</dbReference>
<keyword evidence="7 12" id="KW-0560">Oxidoreductase</keyword>
<dbReference type="Pfam" id="PF02219">
    <property type="entry name" value="MTHFR"/>
    <property type="match status" value="1"/>
</dbReference>
<dbReference type="GO" id="GO:0009086">
    <property type="term" value="P:methionine biosynthetic process"/>
    <property type="evidence" value="ECO:0007669"/>
    <property type="project" value="UniProtKB-KW"/>
</dbReference>
<dbReference type="GO" id="GO:0005829">
    <property type="term" value="C:cytosol"/>
    <property type="evidence" value="ECO:0007669"/>
    <property type="project" value="InterPro"/>
</dbReference>
<comment type="cofactor">
    <cofactor evidence="1 12">
        <name>FAD</name>
        <dbReference type="ChEBI" id="CHEBI:57692"/>
    </cofactor>
</comment>
<name>A0A2S6MXM3_RHOGL</name>
<keyword evidence="6 12" id="KW-0274">FAD</keyword>
<comment type="caution">
    <text evidence="13">The sequence shown here is derived from an EMBL/GenBank/DDBJ whole genome shotgun (WGS) entry which is preliminary data.</text>
</comment>
<dbReference type="InterPro" id="IPR029041">
    <property type="entry name" value="FAD-linked_oxidoreductase-like"/>
</dbReference>
<dbReference type="Gene3D" id="3.20.20.220">
    <property type="match status" value="1"/>
</dbReference>
<organism evidence="13 14">
    <name type="scientific">Rhodopila globiformis</name>
    <name type="common">Rhodopseudomonas globiformis</name>
    <dbReference type="NCBI Taxonomy" id="1071"/>
    <lineage>
        <taxon>Bacteria</taxon>
        <taxon>Pseudomonadati</taxon>
        <taxon>Pseudomonadota</taxon>
        <taxon>Alphaproteobacteria</taxon>
        <taxon>Acetobacterales</taxon>
        <taxon>Acetobacteraceae</taxon>
        <taxon>Rhodopila</taxon>
    </lineage>
</organism>
<dbReference type="InterPro" id="IPR003171">
    <property type="entry name" value="Mehydrof_redctse-like"/>
</dbReference>
<keyword evidence="9" id="KW-0486">Methionine biosynthesis</keyword>
<evidence type="ECO:0000256" key="10">
    <source>
        <dbReference type="ARBA" id="ARBA00034478"/>
    </source>
</evidence>
<keyword evidence="8" id="KW-0520">NAD</keyword>
<gene>
    <name evidence="13" type="ORF">CCS01_28425</name>
</gene>
<dbReference type="GO" id="GO:0035999">
    <property type="term" value="P:tetrahydrofolate interconversion"/>
    <property type="evidence" value="ECO:0007669"/>
    <property type="project" value="UniProtKB-UniPathway"/>
</dbReference>
<dbReference type="EMBL" id="NHRY01000263">
    <property type="protein sequence ID" value="PPQ27110.1"/>
    <property type="molecule type" value="Genomic_DNA"/>
</dbReference>
<dbReference type="SUPFAM" id="SSF51730">
    <property type="entry name" value="FAD-linked oxidoreductase"/>
    <property type="match status" value="1"/>
</dbReference>
<evidence type="ECO:0000256" key="4">
    <source>
        <dbReference type="ARBA" id="ARBA00022605"/>
    </source>
</evidence>
<evidence type="ECO:0000256" key="7">
    <source>
        <dbReference type="ARBA" id="ARBA00023002"/>
    </source>
</evidence>
<dbReference type="EC" id="1.5.1.54" evidence="12"/>
<comment type="similarity">
    <text evidence="3 12">Belongs to the methylenetetrahydrofolate reductase family.</text>
</comment>
<dbReference type="PANTHER" id="PTHR45754:SF3">
    <property type="entry name" value="METHYLENETETRAHYDROFOLATE REDUCTASE (NADPH)"/>
    <property type="match status" value="1"/>
</dbReference>
<dbReference type="Proteomes" id="UP000239724">
    <property type="component" value="Unassembled WGS sequence"/>
</dbReference>
<evidence type="ECO:0000313" key="14">
    <source>
        <dbReference type="Proteomes" id="UP000239724"/>
    </source>
</evidence>
<evidence type="ECO:0000256" key="1">
    <source>
        <dbReference type="ARBA" id="ARBA00001974"/>
    </source>
</evidence>
<evidence type="ECO:0000256" key="9">
    <source>
        <dbReference type="ARBA" id="ARBA00023167"/>
    </source>
</evidence>
<evidence type="ECO:0000256" key="6">
    <source>
        <dbReference type="ARBA" id="ARBA00022827"/>
    </source>
</evidence>
<evidence type="ECO:0000256" key="2">
    <source>
        <dbReference type="ARBA" id="ARBA00004777"/>
    </source>
</evidence>
<evidence type="ECO:0000256" key="5">
    <source>
        <dbReference type="ARBA" id="ARBA00022630"/>
    </source>
</evidence>
<evidence type="ECO:0000256" key="12">
    <source>
        <dbReference type="RuleBase" id="RU003862"/>
    </source>
</evidence>
<dbReference type="AlphaFoldDB" id="A0A2S6MXM3"/>
<dbReference type="GO" id="GO:0106312">
    <property type="term" value="F:methylenetetrahydrofolate reductase (NADH) activity"/>
    <property type="evidence" value="ECO:0007669"/>
    <property type="project" value="UniProtKB-EC"/>
</dbReference>
<dbReference type="UniPathway" id="UPA00193"/>
<keyword evidence="5 12" id="KW-0285">Flavoprotein</keyword>
<evidence type="ECO:0000256" key="3">
    <source>
        <dbReference type="ARBA" id="ARBA00006743"/>
    </source>
</evidence>
<keyword evidence="4" id="KW-0028">Amino-acid biosynthesis</keyword>
<dbReference type="PANTHER" id="PTHR45754">
    <property type="entry name" value="METHYLENETETRAHYDROFOLATE REDUCTASE"/>
    <property type="match status" value="1"/>
</dbReference>
<proteinExistence type="inferred from homology"/>
<reference evidence="13 14" key="1">
    <citation type="journal article" date="2018" name="Arch. Microbiol.">
        <title>New insights into the metabolic potential of the phototrophic purple bacterium Rhodopila globiformis DSM 161(T) from its draft genome sequence and evidence for a vanadium-dependent nitrogenase.</title>
        <authorList>
            <person name="Imhoff J.F."/>
            <person name="Rahn T."/>
            <person name="Kunzel S."/>
            <person name="Neulinger S.C."/>
        </authorList>
    </citation>
    <scope>NUCLEOTIDE SEQUENCE [LARGE SCALE GENOMIC DNA]</scope>
    <source>
        <strain evidence="13 14">DSM 161</strain>
    </source>
</reference>
<dbReference type="NCBIfam" id="TIGR00676">
    <property type="entry name" value="fadh2"/>
    <property type="match status" value="1"/>
</dbReference>
<dbReference type="CDD" id="cd00537">
    <property type="entry name" value="MTHFR"/>
    <property type="match status" value="1"/>
</dbReference>